<reference evidence="1" key="1">
    <citation type="journal article" date="2021" name="Proc. Natl. Acad. Sci. U.S.A.">
        <title>A Catalog of Tens of Thousands of Viruses from Human Metagenomes Reveals Hidden Associations with Chronic Diseases.</title>
        <authorList>
            <person name="Tisza M.J."/>
            <person name="Buck C.B."/>
        </authorList>
    </citation>
    <scope>NUCLEOTIDE SEQUENCE</scope>
    <source>
        <strain evidence="1">CtZ5d16</strain>
    </source>
</reference>
<protein>
    <submittedName>
        <fullName evidence="1">Uncharacterized protein</fullName>
    </submittedName>
</protein>
<dbReference type="EMBL" id="BK015606">
    <property type="protein sequence ID" value="DAE15533.1"/>
    <property type="molecule type" value="Genomic_DNA"/>
</dbReference>
<name>A0A8S5Q9U7_9CAUD</name>
<organism evidence="1">
    <name type="scientific">Podoviridae sp. ctZ5d16</name>
    <dbReference type="NCBI Taxonomy" id="2825257"/>
    <lineage>
        <taxon>Viruses</taxon>
        <taxon>Duplodnaviria</taxon>
        <taxon>Heunggongvirae</taxon>
        <taxon>Uroviricota</taxon>
        <taxon>Caudoviricetes</taxon>
    </lineage>
</organism>
<evidence type="ECO:0000313" key="1">
    <source>
        <dbReference type="EMBL" id="DAE15533.1"/>
    </source>
</evidence>
<sequence>MKRRAFSHTFFLFPLDWRRPVLFCTFLQKYHTIYH</sequence>
<accession>A0A8S5Q9U7</accession>
<proteinExistence type="predicted"/>